<evidence type="ECO:0000259" key="12">
    <source>
        <dbReference type="PROSITE" id="PS51007"/>
    </source>
</evidence>
<keyword evidence="3" id="KW-1003">Cell membrane</keyword>
<evidence type="ECO:0000256" key="4">
    <source>
        <dbReference type="ARBA" id="ARBA00022617"/>
    </source>
</evidence>
<keyword evidence="9 11" id="KW-0408">Iron</keyword>
<evidence type="ECO:0000256" key="7">
    <source>
        <dbReference type="ARBA" id="ARBA00022982"/>
    </source>
</evidence>
<dbReference type="SUPFAM" id="SSF46626">
    <property type="entry name" value="Cytochrome c"/>
    <property type="match status" value="1"/>
</dbReference>
<dbReference type="GO" id="GO:0046872">
    <property type="term" value="F:metal ion binding"/>
    <property type="evidence" value="ECO:0007669"/>
    <property type="project" value="UniProtKB-KW"/>
</dbReference>
<keyword evidence="7" id="KW-0249">Electron transport</keyword>
<evidence type="ECO:0000256" key="6">
    <source>
        <dbReference type="ARBA" id="ARBA00022723"/>
    </source>
</evidence>
<accession>A0A438AFG9</accession>
<dbReference type="InterPro" id="IPR036909">
    <property type="entry name" value="Cyt_c-like_dom_sf"/>
</dbReference>
<dbReference type="InterPro" id="IPR002327">
    <property type="entry name" value="Cyt_c_1A/1B"/>
</dbReference>
<feature type="domain" description="Cytochrome c" evidence="12">
    <location>
        <begin position="75"/>
        <end position="173"/>
    </location>
</feature>
<gene>
    <name evidence="13" type="ORF">EKE94_12975</name>
</gene>
<evidence type="ECO:0000256" key="3">
    <source>
        <dbReference type="ARBA" id="ARBA00022475"/>
    </source>
</evidence>
<dbReference type="Gene3D" id="1.10.760.10">
    <property type="entry name" value="Cytochrome c-like domain"/>
    <property type="match status" value="1"/>
</dbReference>
<dbReference type="AlphaFoldDB" id="A0A438AFG9"/>
<name>A0A438AFG9_9RHOB</name>
<evidence type="ECO:0000313" key="14">
    <source>
        <dbReference type="Proteomes" id="UP000285908"/>
    </source>
</evidence>
<dbReference type="GO" id="GO:0020037">
    <property type="term" value="F:heme binding"/>
    <property type="evidence" value="ECO:0007669"/>
    <property type="project" value="InterPro"/>
</dbReference>
<evidence type="ECO:0000256" key="9">
    <source>
        <dbReference type="ARBA" id="ARBA00023004"/>
    </source>
</evidence>
<keyword evidence="8" id="KW-1133">Transmembrane helix</keyword>
<evidence type="ECO:0000256" key="1">
    <source>
        <dbReference type="ARBA" id="ARBA00004162"/>
    </source>
</evidence>
<dbReference type="FunFam" id="1.10.760.10:FF:000026">
    <property type="entry name" value="Cytochrome C, membrane-bound"/>
    <property type="match status" value="1"/>
</dbReference>
<evidence type="ECO:0000256" key="10">
    <source>
        <dbReference type="ARBA" id="ARBA00023136"/>
    </source>
</evidence>
<evidence type="ECO:0000256" key="5">
    <source>
        <dbReference type="ARBA" id="ARBA00022692"/>
    </source>
</evidence>
<keyword evidence="5" id="KW-0812">Transmembrane</keyword>
<keyword evidence="4 11" id="KW-0349">Heme</keyword>
<dbReference type="GO" id="GO:0009055">
    <property type="term" value="F:electron transfer activity"/>
    <property type="evidence" value="ECO:0007669"/>
    <property type="project" value="InterPro"/>
</dbReference>
<dbReference type="PANTHER" id="PTHR11961">
    <property type="entry name" value="CYTOCHROME C"/>
    <property type="match status" value="1"/>
</dbReference>
<keyword evidence="6 11" id="KW-0479">Metal-binding</keyword>
<dbReference type="Proteomes" id="UP000285908">
    <property type="component" value="Unassembled WGS sequence"/>
</dbReference>
<dbReference type="Pfam" id="PF00034">
    <property type="entry name" value="Cytochrom_C"/>
    <property type="match status" value="1"/>
</dbReference>
<comment type="subcellular location">
    <subcellularLocation>
        <location evidence="1">Cell membrane</location>
        <topology evidence="1">Single-pass membrane protein</topology>
    </subcellularLocation>
</comment>
<dbReference type="PRINTS" id="PR00604">
    <property type="entry name" value="CYTCHRMECIAB"/>
</dbReference>
<dbReference type="GO" id="GO:0005886">
    <property type="term" value="C:plasma membrane"/>
    <property type="evidence" value="ECO:0007669"/>
    <property type="project" value="UniProtKB-SubCell"/>
</dbReference>
<reference evidence="13 14" key="1">
    <citation type="submission" date="2018-11" db="EMBL/GenBank/DDBJ databases">
        <title>Mesobaculum littorinae gen. nov., sp. nov., isolated from Littorina scabra that represents a novel genus of the order Rhodobacteraceae.</title>
        <authorList>
            <person name="Li F."/>
        </authorList>
    </citation>
    <scope>NUCLEOTIDE SEQUENCE [LARGE SCALE GENOMIC DNA]</scope>
    <source>
        <strain evidence="13 14">M0103</strain>
    </source>
</reference>
<keyword evidence="10" id="KW-0472">Membrane</keyword>
<proteinExistence type="predicted"/>
<protein>
    <submittedName>
        <fullName evidence="13">C-type cytochrome</fullName>
    </submittedName>
</protein>
<evidence type="ECO:0000256" key="11">
    <source>
        <dbReference type="PROSITE-ProRule" id="PRU00433"/>
    </source>
</evidence>
<evidence type="ECO:0000256" key="2">
    <source>
        <dbReference type="ARBA" id="ARBA00022448"/>
    </source>
</evidence>
<dbReference type="InterPro" id="IPR009056">
    <property type="entry name" value="Cyt_c-like_dom"/>
</dbReference>
<dbReference type="EMBL" id="RQXX01000004">
    <property type="protein sequence ID" value="RVV97454.1"/>
    <property type="molecule type" value="Genomic_DNA"/>
</dbReference>
<dbReference type="PROSITE" id="PS51007">
    <property type="entry name" value="CYTC"/>
    <property type="match status" value="1"/>
</dbReference>
<keyword evidence="2" id="KW-0813">Transport</keyword>
<keyword evidence="14" id="KW-1185">Reference proteome</keyword>
<sequence>MFDTMTGVKIVGGFCGTLLIFLLGNWAGEALYHVGGTAHGDAEGAEMAYAMEVSEDGGGGAEEEEVDFATLMEQADADAGARVFGKCKACHKVDGTNATGPHLDGVVNREVDAVADFGYSGALEEAADVWTPENLFHFLESPRNFAPGTAMSFSGLPSAEDRANVIAYLESTGG</sequence>
<organism evidence="13 14">
    <name type="scientific">Mesobaculum littorinae</name>
    <dbReference type="NCBI Taxonomy" id="2486419"/>
    <lineage>
        <taxon>Bacteria</taxon>
        <taxon>Pseudomonadati</taxon>
        <taxon>Pseudomonadota</taxon>
        <taxon>Alphaproteobacteria</taxon>
        <taxon>Rhodobacterales</taxon>
        <taxon>Roseobacteraceae</taxon>
        <taxon>Mesobaculum</taxon>
    </lineage>
</organism>
<dbReference type="RefSeq" id="WP_127907050.1">
    <property type="nucleotide sequence ID" value="NZ_RQXX01000004.1"/>
</dbReference>
<evidence type="ECO:0000256" key="8">
    <source>
        <dbReference type="ARBA" id="ARBA00022989"/>
    </source>
</evidence>
<dbReference type="OrthoDB" id="9805828at2"/>
<comment type="caution">
    <text evidence="13">The sequence shown here is derived from an EMBL/GenBank/DDBJ whole genome shotgun (WGS) entry which is preliminary data.</text>
</comment>
<evidence type="ECO:0000313" key="13">
    <source>
        <dbReference type="EMBL" id="RVV97454.1"/>
    </source>
</evidence>